<evidence type="ECO:0000256" key="2">
    <source>
        <dbReference type="ARBA" id="ARBA00023033"/>
    </source>
</evidence>
<reference evidence="5 6" key="1">
    <citation type="journal article" date="2023" name="Mol. Ecol. Resour.">
        <title>Chromosome-level genome assembly of a triploid poplar Populus alba 'Berolinensis'.</title>
        <authorList>
            <person name="Chen S."/>
            <person name="Yu Y."/>
            <person name="Wang X."/>
            <person name="Wang S."/>
            <person name="Zhang T."/>
            <person name="Zhou Y."/>
            <person name="He R."/>
            <person name="Meng N."/>
            <person name="Wang Y."/>
            <person name="Liu W."/>
            <person name="Liu Z."/>
            <person name="Liu J."/>
            <person name="Guo Q."/>
            <person name="Huang H."/>
            <person name="Sederoff R.R."/>
            <person name="Wang G."/>
            <person name="Qu G."/>
            <person name="Chen S."/>
        </authorList>
    </citation>
    <scope>NUCLEOTIDE SEQUENCE [LARGE SCALE GENOMIC DNA]</scope>
    <source>
        <strain evidence="5">SC-2020</strain>
    </source>
</reference>
<dbReference type="EMBL" id="JAQIZT010000004">
    <property type="protein sequence ID" value="KAJ7001500.1"/>
    <property type="molecule type" value="Genomic_DNA"/>
</dbReference>
<protein>
    <recommendedName>
        <fullName evidence="4">FAD-binding domain-containing protein</fullName>
    </recommendedName>
</protein>
<proteinExistence type="inferred from homology"/>
<dbReference type="SUPFAM" id="SSF51905">
    <property type="entry name" value="FAD/NAD(P)-binding domain"/>
    <property type="match status" value="2"/>
</dbReference>
<dbReference type="PANTHER" id="PTHR45934">
    <property type="entry name" value="FAD/NAD(P)-BINDING OXIDOREDUCTASE FAMILY PROTEIN"/>
    <property type="match status" value="1"/>
</dbReference>
<feature type="domain" description="FAD-binding" evidence="4">
    <location>
        <begin position="304"/>
        <end position="351"/>
    </location>
</feature>
<comment type="caution">
    <text evidence="5">The sequence shown here is derived from an EMBL/GenBank/DDBJ whole genome shotgun (WGS) entry which is preliminary data.</text>
</comment>
<dbReference type="InterPro" id="IPR002938">
    <property type="entry name" value="FAD-bd"/>
</dbReference>
<keyword evidence="2" id="KW-0503">Monooxygenase</keyword>
<gene>
    <name evidence="5" type="ORF">NC653_011805</name>
</gene>
<organism evidence="5 6">
    <name type="scientific">Populus alba x Populus x berolinensis</name>
    <dbReference type="NCBI Taxonomy" id="444605"/>
    <lineage>
        <taxon>Eukaryota</taxon>
        <taxon>Viridiplantae</taxon>
        <taxon>Streptophyta</taxon>
        <taxon>Embryophyta</taxon>
        <taxon>Tracheophyta</taxon>
        <taxon>Spermatophyta</taxon>
        <taxon>Magnoliopsida</taxon>
        <taxon>eudicotyledons</taxon>
        <taxon>Gunneridae</taxon>
        <taxon>Pentapetalae</taxon>
        <taxon>rosids</taxon>
        <taxon>fabids</taxon>
        <taxon>Malpighiales</taxon>
        <taxon>Salicaceae</taxon>
        <taxon>Saliceae</taxon>
        <taxon>Populus</taxon>
    </lineage>
</organism>
<dbReference type="Gene3D" id="3.50.50.60">
    <property type="entry name" value="FAD/NAD(P)-binding domain"/>
    <property type="match status" value="2"/>
</dbReference>
<dbReference type="InterPro" id="IPR044560">
    <property type="entry name" value="MOase"/>
</dbReference>
<dbReference type="PANTHER" id="PTHR45934:SF20">
    <property type="entry name" value="MONOOXYGENASE 2-RELATED"/>
    <property type="match status" value="1"/>
</dbReference>
<sequence length="352" mass="37859">MALALSSFNSLEKGFDQGSSLVMIQPHTGFSLGFPLTKIIIKELKDNPAKMKQLVLSNLVNVPDQASMGVLWGNISRGNACVAGDALHPMTPDIGQGGCSALEDGVVLARGINSNIMELVEEVVIVGAGIAGLATSLGLHRLVASSTVVSKPGKQISFKVKGTIGDHEVRCVRRKLLLEALEKELPDDTISGGKIYRLQEASFCRPISYTGYADFKVNHGFGSKFLQLGGKGVRSGFLPCDDTTIYWFFTYFPTGQDKELEDNPTEMKQFVLSKLGNVAEHVRTSVELTELDSITSSPLRFRHPWEVLWGNISKGNVTVAGDALHPMTPDIGQGGCAALEDGVVLARCLAEP</sequence>
<dbReference type="GO" id="GO:0004497">
    <property type="term" value="F:monooxygenase activity"/>
    <property type="evidence" value="ECO:0007669"/>
    <property type="project" value="UniProtKB-KW"/>
</dbReference>
<dbReference type="Proteomes" id="UP001164929">
    <property type="component" value="Chromosome 4"/>
</dbReference>
<evidence type="ECO:0000259" key="4">
    <source>
        <dbReference type="Pfam" id="PF01494"/>
    </source>
</evidence>
<dbReference type="InterPro" id="IPR036188">
    <property type="entry name" value="FAD/NAD-bd_sf"/>
</dbReference>
<keyword evidence="1" id="KW-0560">Oxidoreductase</keyword>
<dbReference type="AlphaFoldDB" id="A0AAD6R367"/>
<name>A0AAD6R367_9ROSI</name>
<evidence type="ECO:0000313" key="5">
    <source>
        <dbReference type="EMBL" id="KAJ7001500.1"/>
    </source>
</evidence>
<keyword evidence="6" id="KW-1185">Reference proteome</keyword>
<comment type="similarity">
    <text evidence="3">Belongs to the 3-hydroxybenzoate 6-hydroxylase family.</text>
</comment>
<accession>A0AAD6R367</accession>
<evidence type="ECO:0000256" key="1">
    <source>
        <dbReference type="ARBA" id="ARBA00023002"/>
    </source>
</evidence>
<evidence type="ECO:0000313" key="6">
    <source>
        <dbReference type="Proteomes" id="UP001164929"/>
    </source>
</evidence>
<dbReference type="GO" id="GO:0071949">
    <property type="term" value="F:FAD binding"/>
    <property type="evidence" value="ECO:0007669"/>
    <property type="project" value="InterPro"/>
</dbReference>
<evidence type="ECO:0000256" key="3">
    <source>
        <dbReference type="ARBA" id="ARBA00024018"/>
    </source>
</evidence>
<dbReference type="Pfam" id="PF01494">
    <property type="entry name" value="FAD_binding_3"/>
    <property type="match status" value="1"/>
</dbReference>